<dbReference type="InterPro" id="IPR036291">
    <property type="entry name" value="NAD(P)-bd_dom_sf"/>
</dbReference>
<gene>
    <name evidence="4" type="ORF">SAMN05216276_106642</name>
</gene>
<name>A0A239NSI8_9ACTN</name>
<evidence type="ECO:0000256" key="2">
    <source>
        <dbReference type="ARBA" id="ARBA00023002"/>
    </source>
</evidence>
<dbReference type="CDD" id="cd05233">
    <property type="entry name" value="SDR_c"/>
    <property type="match status" value="1"/>
</dbReference>
<dbReference type="EMBL" id="FZOD01000066">
    <property type="protein sequence ID" value="SNT57368.1"/>
    <property type="molecule type" value="Genomic_DNA"/>
</dbReference>
<dbReference type="PANTHER" id="PTHR42760">
    <property type="entry name" value="SHORT-CHAIN DEHYDROGENASES/REDUCTASES FAMILY MEMBER"/>
    <property type="match status" value="1"/>
</dbReference>
<dbReference type="PANTHER" id="PTHR42760:SF133">
    <property type="entry name" value="3-OXOACYL-[ACYL-CARRIER-PROTEIN] REDUCTASE"/>
    <property type="match status" value="1"/>
</dbReference>
<dbReference type="NCBIfam" id="NF005559">
    <property type="entry name" value="PRK07231.1"/>
    <property type="match status" value="1"/>
</dbReference>
<dbReference type="GO" id="GO:0016616">
    <property type="term" value="F:oxidoreductase activity, acting on the CH-OH group of donors, NAD or NADP as acceptor"/>
    <property type="evidence" value="ECO:0007669"/>
    <property type="project" value="TreeGrafter"/>
</dbReference>
<dbReference type="FunFam" id="3.40.50.720:FF:000084">
    <property type="entry name" value="Short-chain dehydrogenase reductase"/>
    <property type="match status" value="1"/>
</dbReference>
<dbReference type="NCBIfam" id="NF009466">
    <property type="entry name" value="PRK12826.1-2"/>
    <property type="match status" value="1"/>
</dbReference>
<comment type="similarity">
    <text evidence="1">Belongs to the short-chain dehydrogenases/reductases (SDR) family.</text>
</comment>
<evidence type="ECO:0000313" key="4">
    <source>
        <dbReference type="EMBL" id="SNT57368.1"/>
    </source>
</evidence>
<reference evidence="4 5" key="1">
    <citation type="submission" date="2017-06" db="EMBL/GenBank/DDBJ databases">
        <authorList>
            <person name="Kim H.J."/>
            <person name="Triplett B.A."/>
        </authorList>
    </citation>
    <scope>NUCLEOTIDE SEQUENCE [LARGE SCALE GENOMIC DNA]</scope>
    <source>
        <strain evidence="4 5">CGMCC 4.2132</strain>
    </source>
</reference>
<evidence type="ECO:0000256" key="3">
    <source>
        <dbReference type="SAM" id="MobiDB-lite"/>
    </source>
</evidence>
<dbReference type="Proteomes" id="UP000198282">
    <property type="component" value="Unassembled WGS sequence"/>
</dbReference>
<sequence>MDSMEQSALHDRNARTASGPDPAGKVGIITGAAQGIGRTFARAFAESGSRVVVADRDTDGAESTAAELRKDGHDAMAVTVDVADEQSVDMLLRLTLETYGRVDTLVNNAAIFSTIVMKPFDEISPAEWRQVVDVNLTGVFLCCRAVGAHLRAQRGGSIINVSSAAVLQGRPNYLHYVASKAGVVGLTRSLARELGAADVTVNALMPGSVDTGIPRDSVKPGQAEQIIAGQALHRRLRSDDIAGTAVFLASDAARTITGQSIVIDGGMNFL</sequence>
<dbReference type="GO" id="GO:0006633">
    <property type="term" value="P:fatty acid biosynthetic process"/>
    <property type="evidence" value="ECO:0007669"/>
    <property type="project" value="TreeGrafter"/>
</dbReference>
<dbReference type="PROSITE" id="PS00061">
    <property type="entry name" value="ADH_SHORT"/>
    <property type="match status" value="1"/>
</dbReference>
<dbReference type="Pfam" id="PF13561">
    <property type="entry name" value="adh_short_C2"/>
    <property type="match status" value="1"/>
</dbReference>
<evidence type="ECO:0000313" key="5">
    <source>
        <dbReference type="Proteomes" id="UP000198282"/>
    </source>
</evidence>
<proteinExistence type="inferred from homology"/>
<dbReference type="InterPro" id="IPR002347">
    <property type="entry name" value="SDR_fam"/>
</dbReference>
<protein>
    <submittedName>
        <fullName evidence="4">3-oxoacyl-[acyl-carrier protein] reductase</fullName>
    </submittedName>
</protein>
<organism evidence="4 5">
    <name type="scientific">Streptosporangium subroseum</name>
    <dbReference type="NCBI Taxonomy" id="106412"/>
    <lineage>
        <taxon>Bacteria</taxon>
        <taxon>Bacillati</taxon>
        <taxon>Actinomycetota</taxon>
        <taxon>Actinomycetes</taxon>
        <taxon>Streptosporangiales</taxon>
        <taxon>Streptosporangiaceae</taxon>
        <taxon>Streptosporangium</taxon>
    </lineage>
</organism>
<dbReference type="PRINTS" id="PR00080">
    <property type="entry name" value="SDRFAMILY"/>
</dbReference>
<dbReference type="PRINTS" id="PR00081">
    <property type="entry name" value="GDHRDH"/>
</dbReference>
<dbReference type="SUPFAM" id="SSF51735">
    <property type="entry name" value="NAD(P)-binding Rossmann-fold domains"/>
    <property type="match status" value="1"/>
</dbReference>
<dbReference type="AlphaFoldDB" id="A0A239NSI8"/>
<feature type="region of interest" description="Disordered" evidence="3">
    <location>
        <begin position="1"/>
        <end position="26"/>
    </location>
</feature>
<dbReference type="GO" id="GO:0048038">
    <property type="term" value="F:quinone binding"/>
    <property type="evidence" value="ECO:0007669"/>
    <property type="project" value="TreeGrafter"/>
</dbReference>
<keyword evidence="2" id="KW-0560">Oxidoreductase</keyword>
<accession>A0A239NSI8</accession>
<dbReference type="Gene3D" id="3.40.50.720">
    <property type="entry name" value="NAD(P)-binding Rossmann-like Domain"/>
    <property type="match status" value="1"/>
</dbReference>
<dbReference type="InterPro" id="IPR020904">
    <property type="entry name" value="Sc_DH/Rdtase_CS"/>
</dbReference>
<evidence type="ECO:0000256" key="1">
    <source>
        <dbReference type="ARBA" id="ARBA00006484"/>
    </source>
</evidence>
<keyword evidence="5" id="KW-1185">Reference proteome</keyword>